<name>A0A0F8YMZ1_9ZZZZ</name>
<dbReference type="EMBL" id="LAZR01052529">
    <property type="protein sequence ID" value="KKK82742.1"/>
    <property type="molecule type" value="Genomic_DNA"/>
</dbReference>
<reference evidence="1" key="1">
    <citation type="journal article" date="2015" name="Nature">
        <title>Complex archaea that bridge the gap between prokaryotes and eukaryotes.</title>
        <authorList>
            <person name="Spang A."/>
            <person name="Saw J.H."/>
            <person name="Jorgensen S.L."/>
            <person name="Zaremba-Niedzwiedzka K."/>
            <person name="Martijn J."/>
            <person name="Lind A.E."/>
            <person name="van Eijk R."/>
            <person name="Schleper C."/>
            <person name="Guy L."/>
            <person name="Ettema T.J."/>
        </authorList>
    </citation>
    <scope>NUCLEOTIDE SEQUENCE</scope>
</reference>
<accession>A0A0F8YMZ1</accession>
<evidence type="ECO:0000313" key="1">
    <source>
        <dbReference type="EMBL" id="KKK82742.1"/>
    </source>
</evidence>
<dbReference type="AlphaFoldDB" id="A0A0F8YMZ1"/>
<protein>
    <submittedName>
        <fullName evidence="1">Uncharacterized protein</fullName>
    </submittedName>
</protein>
<gene>
    <name evidence="1" type="ORF">LCGC14_2800320</name>
</gene>
<organism evidence="1">
    <name type="scientific">marine sediment metagenome</name>
    <dbReference type="NCBI Taxonomy" id="412755"/>
    <lineage>
        <taxon>unclassified sequences</taxon>
        <taxon>metagenomes</taxon>
        <taxon>ecological metagenomes</taxon>
    </lineage>
</organism>
<proteinExistence type="predicted"/>
<sequence>MRNKEHRCGRMPDGRSVHISCYGRHIVTDTNNEFLEY</sequence>
<comment type="caution">
    <text evidence="1">The sequence shown here is derived from an EMBL/GenBank/DDBJ whole genome shotgun (WGS) entry which is preliminary data.</text>
</comment>
<feature type="non-terminal residue" evidence="1">
    <location>
        <position position="37"/>
    </location>
</feature>